<gene>
    <name evidence="1" type="ORF">OIU77_009237</name>
</gene>
<reference evidence="1" key="1">
    <citation type="submission" date="2022-10" db="EMBL/GenBank/DDBJ databases">
        <authorList>
            <person name="Hyden B.L."/>
            <person name="Feng K."/>
            <person name="Yates T."/>
            <person name="Jawdy S."/>
            <person name="Smart L.B."/>
            <person name="Muchero W."/>
        </authorList>
    </citation>
    <scope>NUCLEOTIDE SEQUENCE</scope>
    <source>
        <tissue evidence="1">Shoot tip</tissue>
    </source>
</reference>
<reference evidence="1" key="2">
    <citation type="journal article" date="2023" name="Int. J. Mol. Sci.">
        <title>De Novo Assembly and Annotation of 11 Diverse Shrub Willow (Salix) Genomes Reveals Novel Gene Organization in Sex-Linked Regions.</title>
        <authorList>
            <person name="Hyden B."/>
            <person name="Feng K."/>
            <person name="Yates T.B."/>
            <person name="Jawdy S."/>
            <person name="Cereghino C."/>
            <person name="Smart L.B."/>
            <person name="Muchero W."/>
        </authorList>
    </citation>
    <scope>NUCLEOTIDE SEQUENCE</scope>
    <source>
        <tissue evidence="1">Shoot tip</tissue>
    </source>
</reference>
<proteinExistence type="predicted"/>
<keyword evidence="2" id="KW-1185">Reference proteome</keyword>
<dbReference type="Proteomes" id="UP001141253">
    <property type="component" value="Chromosome 11"/>
</dbReference>
<evidence type="ECO:0000313" key="2">
    <source>
        <dbReference type="Proteomes" id="UP001141253"/>
    </source>
</evidence>
<sequence length="57" mass="6365">MLMMFQQLVKVCQVMVIISFSSSITSLASLLHPGEGKNNLPGYMHAQPLFSVFTDLY</sequence>
<organism evidence="1 2">
    <name type="scientific">Salix suchowensis</name>
    <dbReference type="NCBI Taxonomy" id="1278906"/>
    <lineage>
        <taxon>Eukaryota</taxon>
        <taxon>Viridiplantae</taxon>
        <taxon>Streptophyta</taxon>
        <taxon>Embryophyta</taxon>
        <taxon>Tracheophyta</taxon>
        <taxon>Spermatophyta</taxon>
        <taxon>Magnoliopsida</taxon>
        <taxon>eudicotyledons</taxon>
        <taxon>Gunneridae</taxon>
        <taxon>Pentapetalae</taxon>
        <taxon>rosids</taxon>
        <taxon>fabids</taxon>
        <taxon>Malpighiales</taxon>
        <taxon>Salicaceae</taxon>
        <taxon>Saliceae</taxon>
        <taxon>Salix</taxon>
    </lineage>
</organism>
<evidence type="ECO:0000313" key="1">
    <source>
        <dbReference type="EMBL" id="KAJ6333329.1"/>
    </source>
</evidence>
<comment type="caution">
    <text evidence="1">The sequence shown here is derived from an EMBL/GenBank/DDBJ whole genome shotgun (WGS) entry which is preliminary data.</text>
</comment>
<dbReference type="EMBL" id="JAPFFI010000021">
    <property type="protein sequence ID" value="KAJ6333329.1"/>
    <property type="molecule type" value="Genomic_DNA"/>
</dbReference>
<accession>A0ABQ9ADM4</accession>
<protein>
    <submittedName>
        <fullName evidence="1">Uncharacterized protein</fullName>
    </submittedName>
</protein>
<name>A0ABQ9ADM4_9ROSI</name>